<accession>A0A395SKN7</accession>
<evidence type="ECO:0000256" key="1">
    <source>
        <dbReference type="SAM" id="MobiDB-lite"/>
    </source>
</evidence>
<feature type="compositionally biased region" description="Basic residues" evidence="1">
    <location>
        <begin position="260"/>
        <end position="273"/>
    </location>
</feature>
<feature type="region of interest" description="Disordered" evidence="1">
    <location>
        <begin position="484"/>
        <end position="520"/>
    </location>
</feature>
<organism evidence="2 3">
    <name type="scientific">Fusarium sporotrichioides</name>
    <dbReference type="NCBI Taxonomy" id="5514"/>
    <lineage>
        <taxon>Eukaryota</taxon>
        <taxon>Fungi</taxon>
        <taxon>Dikarya</taxon>
        <taxon>Ascomycota</taxon>
        <taxon>Pezizomycotina</taxon>
        <taxon>Sordariomycetes</taxon>
        <taxon>Hypocreomycetidae</taxon>
        <taxon>Hypocreales</taxon>
        <taxon>Nectriaceae</taxon>
        <taxon>Fusarium</taxon>
    </lineage>
</organism>
<evidence type="ECO:0000313" key="3">
    <source>
        <dbReference type="Proteomes" id="UP000266152"/>
    </source>
</evidence>
<feature type="region of interest" description="Disordered" evidence="1">
    <location>
        <begin position="256"/>
        <end position="292"/>
    </location>
</feature>
<reference evidence="2 3" key="1">
    <citation type="journal article" date="2018" name="PLoS Pathog.">
        <title>Evolution of structural diversity of trichothecenes, a family of toxins produced by plant pathogenic and entomopathogenic fungi.</title>
        <authorList>
            <person name="Proctor R.H."/>
            <person name="McCormick S.P."/>
            <person name="Kim H.S."/>
            <person name="Cardoza R.E."/>
            <person name="Stanley A.M."/>
            <person name="Lindo L."/>
            <person name="Kelly A."/>
            <person name="Brown D.W."/>
            <person name="Lee T."/>
            <person name="Vaughan M.M."/>
            <person name="Alexander N.J."/>
            <person name="Busman M."/>
            <person name="Gutierrez S."/>
        </authorList>
    </citation>
    <scope>NUCLEOTIDE SEQUENCE [LARGE SCALE GENOMIC DNA]</scope>
    <source>
        <strain evidence="2 3">NRRL 3299</strain>
    </source>
</reference>
<dbReference type="AlphaFoldDB" id="A0A395SKN7"/>
<feature type="compositionally biased region" description="Polar residues" evidence="1">
    <location>
        <begin position="485"/>
        <end position="497"/>
    </location>
</feature>
<protein>
    <submittedName>
        <fullName evidence="2">Phosphatidylglycerophosphatase mitochondrial</fullName>
    </submittedName>
</protein>
<name>A0A395SKN7_FUSSP</name>
<dbReference type="InterPro" id="IPR036412">
    <property type="entry name" value="HAD-like_sf"/>
</dbReference>
<dbReference type="EMBL" id="PXOF01000030">
    <property type="protein sequence ID" value="RGP73004.1"/>
    <property type="molecule type" value="Genomic_DNA"/>
</dbReference>
<evidence type="ECO:0000313" key="2">
    <source>
        <dbReference type="EMBL" id="RGP73004.1"/>
    </source>
</evidence>
<feature type="region of interest" description="Disordered" evidence="1">
    <location>
        <begin position="401"/>
        <end position="426"/>
    </location>
</feature>
<feature type="compositionally biased region" description="Basic and acidic residues" evidence="1">
    <location>
        <begin position="503"/>
        <end position="520"/>
    </location>
</feature>
<proteinExistence type="predicted"/>
<keyword evidence="3" id="KW-1185">Reference proteome</keyword>
<dbReference type="Pfam" id="PF09419">
    <property type="entry name" value="PGP_phosphatase"/>
    <property type="match status" value="1"/>
</dbReference>
<comment type="caution">
    <text evidence="2">The sequence shown here is derived from an EMBL/GenBank/DDBJ whole genome shotgun (WGS) entry which is preliminary data.</text>
</comment>
<feature type="compositionally biased region" description="Polar residues" evidence="1">
    <location>
        <begin position="409"/>
        <end position="426"/>
    </location>
</feature>
<dbReference type="InterPro" id="IPR027706">
    <property type="entry name" value="PGP_Pase"/>
</dbReference>
<dbReference type="Proteomes" id="UP000266152">
    <property type="component" value="Unassembled WGS sequence"/>
</dbReference>
<dbReference type="STRING" id="5514.A0A395SKN7"/>
<feature type="compositionally biased region" description="Basic and acidic residues" evidence="1">
    <location>
        <begin position="274"/>
        <end position="284"/>
    </location>
</feature>
<gene>
    <name evidence="2" type="ORF">FSPOR_2380</name>
</gene>
<dbReference type="SUPFAM" id="SSF56784">
    <property type="entry name" value="HAD-like"/>
    <property type="match status" value="1"/>
</dbReference>
<dbReference type="GO" id="GO:0008962">
    <property type="term" value="F:phosphatidylglycerophosphatase activity"/>
    <property type="evidence" value="ECO:0007669"/>
    <property type="project" value="InterPro"/>
</dbReference>
<sequence>MEYFKKHPETGVTDPGHVAFVGDRLTTDMMLANMTGGWGFWVKDGVIPLEKKSIFSRLERPLASFLLARGLHAPEPRSMFEDIFVAFYVRLLVSIPTSHFYTSITTSFIYILWLVSISPPRFASYKNSDPLPLVMGGKTWSRDEERLFWEVIVPQSAAAAYLNENDSLSWEQLADQMNKLSGANARRAYTGTMLYEHHYQNIKPGHRSPKAAEFVEKYLLDAAYFKEHGCRRPLDPSVPASASELLDPEIVGLLQDRAKTKPKAKARRSRKTRQPWERQSEDQPSRPFFSMPKTSEEIGAYSVTPGNAAQQQPSEGYTTPAHAGVTQSEPYTFSKSALVAIPGSGSVWNQPVDRSAIDRSQISERSVTAFECIPKPDPKFLKQPTIEKLEGGYWYSIPRAEQDQRSRETMSMASGSPSTHSSQLQASGYASLWASPGHSRQQTNQGQWDGRLPSIREMLPYEFGPPAYDPYAYEVNRRVDKRSFSNEQGYMQASGSTQKRRRLPDAPVRRQQDEQQQQRR</sequence>